<organism evidence="3 4">
    <name type="scientific">Heligmosomoides polygyrus</name>
    <name type="common">Parasitic roundworm</name>
    <dbReference type="NCBI Taxonomy" id="6339"/>
    <lineage>
        <taxon>Eukaryota</taxon>
        <taxon>Metazoa</taxon>
        <taxon>Ecdysozoa</taxon>
        <taxon>Nematoda</taxon>
        <taxon>Chromadorea</taxon>
        <taxon>Rhabditida</taxon>
        <taxon>Rhabditina</taxon>
        <taxon>Rhabditomorpha</taxon>
        <taxon>Strongyloidea</taxon>
        <taxon>Heligmosomidae</taxon>
        <taxon>Heligmosomoides</taxon>
    </lineage>
</organism>
<reference evidence="2 3" key="1">
    <citation type="submission" date="2018-11" db="EMBL/GenBank/DDBJ databases">
        <authorList>
            <consortium name="Pathogen Informatics"/>
        </authorList>
    </citation>
    <scope>NUCLEOTIDE SEQUENCE [LARGE SCALE GENOMIC DNA]</scope>
</reference>
<feature type="compositionally biased region" description="Basic and acidic residues" evidence="1">
    <location>
        <begin position="69"/>
        <end position="83"/>
    </location>
</feature>
<dbReference type="WBParaSite" id="HPBE_0001432201-mRNA-1">
    <property type="protein sequence ID" value="HPBE_0001432201-mRNA-1"/>
    <property type="gene ID" value="HPBE_0001432201"/>
</dbReference>
<accession>A0A183FZV4</accession>
<proteinExistence type="predicted"/>
<name>A0A183FZV4_HELPZ</name>
<sequence length="91" mass="10110">MPSESERLLHDVGDTSSQAGRLLKDIGDMFYEPERPLRNMGDTSSDALSPTWVTPGLNPDVCYSTSRKGQADEQTDGRTDGRTDNLLLFYI</sequence>
<protein>
    <submittedName>
        <fullName evidence="4">BAR domain-containing protein</fullName>
    </submittedName>
</protein>
<feature type="region of interest" description="Disordered" evidence="1">
    <location>
        <begin position="34"/>
        <end position="53"/>
    </location>
</feature>
<reference evidence="4" key="2">
    <citation type="submission" date="2019-09" db="UniProtKB">
        <authorList>
            <consortium name="WormBaseParasite"/>
        </authorList>
    </citation>
    <scope>IDENTIFICATION</scope>
</reference>
<evidence type="ECO:0000313" key="4">
    <source>
        <dbReference type="WBParaSite" id="HPBE_0001432201-mRNA-1"/>
    </source>
</evidence>
<evidence type="ECO:0000313" key="2">
    <source>
        <dbReference type="EMBL" id="VDO99249.1"/>
    </source>
</evidence>
<dbReference type="Proteomes" id="UP000050761">
    <property type="component" value="Unassembled WGS sequence"/>
</dbReference>
<keyword evidence="3" id="KW-1185">Reference proteome</keyword>
<dbReference type="AlphaFoldDB" id="A0A183FZV4"/>
<accession>A0A3P8A7R0</accession>
<gene>
    <name evidence="2" type="ORF">HPBE_LOCUS14323</name>
</gene>
<feature type="compositionally biased region" description="Polar residues" evidence="1">
    <location>
        <begin position="41"/>
        <end position="52"/>
    </location>
</feature>
<feature type="region of interest" description="Disordered" evidence="1">
    <location>
        <begin position="59"/>
        <end position="83"/>
    </location>
</feature>
<evidence type="ECO:0000313" key="3">
    <source>
        <dbReference type="Proteomes" id="UP000050761"/>
    </source>
</evidence>
<evidence type="ECO:0000256" key="1">
    <source>
        <dbReference type="SAM" id="MobiDB-lite"/>
    </source>
</evidence>
<dbReference type="EMBL" id="UZAH01028311">
    <property type="protein sequence ID" value="VDO99249.1"/>
    <property type="molecule type" value="Genomic_DNA"/>
</dbReference>